<dbReference type="KEGG" id="rof:AAGW17_03805"/>
<feature type="transmembrane region" description="Helical" evidence="8">
    <location>
        <begin position="26"/>
        <end position="46"/>
    </location>
</feature>
<feature type="domain" description="LysM" evidence="9">
    <location>
        <begin position="72"/>
        <end position="120"/>
    </location>
</feature>
<dbReference type="FunFam" id="2.70.70.10:FF:000006">
    <property type="entry name" value="M23 family peptidase"/>
    <property type="match status" value="1"/>
</dbReference>
<dbReference type="PANTHER" id="PTHR21666:SF288">
    <property type="entry name" value="CELL DIVISION PROTEIN YTFB"/>
    <property type="match status" value="1"/>
</dbReference>
<name>A0AAU7BYN4_9RICK</name>
<dbReference type="GO" id="GO:0006508">
    <property type="term" value="P:proteolysis"/>
    <property type="evidence" value="ECO:0007669"/>
    <property type="project" value="UniProtKB-KW"/>
</dbReference>
<dbReference type="InterPro" id="IPR050570">
    <property type="entry name" value="Cell_wall_metabolism_enzyme"/>
</dbReference>
<comment type="subcellular location">
    <subcellularLocation>
        <location evidence="2">Cell envelope</location>
    </subcellularLocation>
</comment>
<dbReference type="Pfam" id="PF01551">
    <property type="entry name" value="Peptidase_M23"/>
    <property type="match status" value="1"/>
</dbReference>
<dbReference type="PANTHER" id="PTHR21666">
    <property type="entry name" value="PEPTIDASE-RELATED"/>
    <property type="match status" value="1"/>
</dbReference>
<sequence length="456" mass="50942">MNDTALSYDFNDILQSSFISARLRNTITYTSLLLFIGLVVFVSFAVNNYVNNTLSITLVQPDSSAEEMISFKEVVVKKGDTIKSILIEQNIPRNEIEKIVNLVKDGKLSSLLKIGQHITFEYETKIIENEGEDLTSEITFLNKIIIIIDKLKTIQVIRESDSFKVEEIVVPLNKKVAKSSVSIESNFMSALKKLGLSNNSIIELINAYAYQIDFQRQIKNGDTVTVITEKYVTEDGKFAHHGKILYVSLNLSGKEYNIYNYSHDNNTNNYAFFSEDGKSVKRSLLKTPLKVIKVSSYYGNRKHPILGYTKMHKGVDFAAPAGTPIYSAGNGVITEIGWKSGYGKFIQVKHSGRLSTAYAHASHFAKNLKVGSIVKQGQIIAYVGSTGRVTGPHLHYEVKIDGKHVNPMSVKTTPGIELNGTKLEKFKQFKKEINTLNVKLDKELQADKTVACLCDT</sequence>
<dbReference type="Gene3D" id="3.10.450.350">
    <property type="match status" value="2"/>
</dbReference>
<keyword evidence="8" id="KW-1133">Transmembrane helix</keyword>
<dbReference type="EMBL" id="CP157197">
    <property type="protein sequence ID" value="XBG66091.1"/>
    <property type="molecule type" value="Genomic_DNA"/>
</dbReference>
<dbReference type="Pfam" id="PF19425">
    <property type="entry name" value="Csd3_N2"/>
    <property type="match status" value="1"/>
</dbReference>
<evidence type="ECO:0000256" key="2">
    <source>
        <dbReference type="ARBA" id="ARBA00004196"/>
    </source>
</evidence>
<evidence type="ECO:0000256" key="6">
    <source>
        <dbReference type="ARBA" id="ARBA00022833"/>
    </source>
</evidence>
<comment type="cofactor">
    <cofactor evidence="1">
        <name>Zn(2+)</name>
        <dbReference type="ChEBI" id="CHEBI:29105"/>
    </cofactor>
</comment>
<evidence type="ECO:0000256" key="5">
    <source>
        <dbReference type="ARBA" id="ARBA00022801"/>
    </source>
</evidence>
<dbReference type="GO" id="GO:0004222">
    <property type="term" value="F:metalloendopeptidase activity"/>
    <property type="evidence" value="ECO:0007669"/>
    <property type="project" value="TreeGrafter"/>
</dbReference>
<dbReference type="GO" id="GO:0046872">
    <property type="term" value="F:metal ion binding"/>
    <property type="evidence" value="ECO:0007669"/>
    <property type="project" value="UniProtKB-KW"/>
</dbReference>
<keyword evidence="8" id="KW-0472">Membrane</keyword>
<reference evidence="10" key="1">
    <citation type="submission" date="2024-05" db="EMBL/GenBank/DDBJ databases">
        <title>Characterization of a novel Rickettsia species. (Rickettsia oklahomia sp. nov.) from Amblyomma americanum ticks.</title>
        <authorList>
            <person name="Korla P.K."/>
            <person name="Karounos M."/>
            <person name="Wilson J.M."/>
            <person name="Little S.E."/>
            <person name="Qurollo B.A."/>
        </authorList>
    </citation>
    <scope>NUCLEOTIDE SEQUENCE</scope>
    <source>
        <strain evidence="10">Oklahoma-10</strain>
    </source>
</reference>
<evidence type="ECO:0000256" key="7">
    <source>
        <dbReference type="ARBA" id="ARBA00023049"/>
    </source>
</evidence>
<gene>
    <name evidence="10" type="ORF">AAGW17_03805</name>
</gene>
<keyword evidence="3" id="KW-0645">Protease</keyword>
<accession>A0AAU7BYN4</accession>
<dbReference type="PROSITE" id="PS51782">
    <property type="entry name" value="LYSM"/>
    <property type="match status" value="1"/>
</dbReference>
<keyword evidence="6" id="KW-0862">Zinc</keyword>
<evidence type="ECO:0000256" key="4">
    <source>
        <dbReference type="ARBA" id="ARBA00022723"/>
    </source>
</evidence>
<keyword evidence="5" id="KW-0378">Hydrolase</keyword>
<dbReference type="InterPro" id="IPR016047">
    <property type="entry name" value="M23ase_b-sheet_dom"/>
</dbReference>
<organism evidence="10">
    <name type="scientific">Rickettsia oklahomensis</name>
    <dbReference type="NCBI Taxonomy" id="3141789"/>
    <lineage>
        <taxon>Bacteria</taxon>
        <taxon>Pseudomonadati</taxon>
        <taxon>Pseudomonadota</taxon>
        <taxon>Alphaproteobacteria</taxon>
        <taxon>Rickettsiales</taxon>
        <taxon>Rickettsiaceae</taxon>
        <taxon>Rickettsieae</taxon>
        <taxon>Rickettsia</taxon>
        <taxon>belli group</taxon>
    </lineage>
</organism>
<evidence type="ECO:0000259" key="9">
    <source>
        <dbReference type="PROSITE" id="PS51782"/>
    </source>
</evidence>
<dbReference type="AlphaFoldDB" id="A0AAU7BYN4"/>
<dbReference type="SUPFAM" id="SSF51261">
    <property type="entry name" value="Duplicated hybrid motif"/>
    <property type="match status" value="1"/>
</dbReference>
<dbReference type="InterPro" id="IPR011055">
    <property type="entry name" value="Dup_hybrid_motif"/>
</dbReference>
<keyword evidence="4" id="KW-0479">Metal-binding</keyword>
<dbReference type="RefSeq" id="WP_347938727.1">
    <property type="nucleotide sequence ID" value="NZ_CP157197.1"/>
</dbReference>
<evidence type="ECO:0000256" key="3">
    <source>
        <dbReference type="ARBA" id="ARBA00022670"/>
    </source>
</evidence>
<evidence type="ECO:0000256" key="8">
    <source>
        <dbReference type="SAM" id="Phobius"/>
    </source>
</evidence>
<dbReference type="InterPro" id="IPR045834">
    <property type="entry name" value="Csd3_N2"/>
</dbReference>
<dbReference type="InterPro" id="IPR018392">
    <property type="entry name" value="LysM"/>
</dbReference>
<dbReference type="GO" id="GO:0030313">
    <property type="term" value="C:cell envelope"/>
    <property type="evidence" value="ECO:0007669"/>
    <property type="project" value="UniProtKB-SubCell"/>
</dbReference>
<dbReference type="CDD" id="cd12797">
    <property type="entry name" value="M23_peptidase"/>
    <property type="match status" value="1"/>
</dbReference>
<proteinExistence type="predicted"/>
<evidence type="ECO:0000256" key="1">
    <source>
        <dbReference type="ARBA" id="ARBA00001947"/>
    </source>
</evidence>
<protein>
    <submittedName>
        <fullName evidence="10">Peptidoglycan DD-metalloendopeptidase family protein</fullName>
    </submittedName>
</protein>
<keyword evidence="8" id="KW-0812">Transmembrane</keyword>
<dbReference type="Gene3D" id="2.70.70.10">
    <property type="entry name" value="Glucose Permease (Domain IIA)"/>
    <property type="match status" value="1"/>
</dbReference>
<keyword evidence="7" id="KW-0482">Metalloprotease</keyword>
<evidence type="ECO:0000313" key="10">
    <source>
        <dbReference type="EMBL" id="XBG66091.1"/>
    </source>
</evidence>